<dbReference type="STRING" id="1586267.GCA_001418685_02112"/>
<dbReference type="InterPro" id="IPR021505">
    <property type="entry name" value="Phage_B3_Orf6"/>
</dbReference>
<sequence length="231" mass="26235">MNIDISQLSEAELATALKAKRKQKAADVIAYNDLVNETIPGLFLLLKEYSEKGTELKAKIYSSIKSLLELKHKIYGVKTEQQSHTFSTDNETITIGYNVNSGYDDTVYIGVAKVKEFINSQIEDEKTAKLVNQINRLLRPDKKGNFRPERILELKQMANEYNDFNFIEGVEIIEKSYKPTRSSWYIRATYKNGVGIEVNLPLSISTAPFPVDFDLSFLLPNVTQDEGNLLK</sequence>
<name>A0A0X3AT45_9FLAO</name>
<evidence type="ECO:0000313" key="1">
    <source>
        <dbReference type="EMBL" id="CVK17247.1"/>
    </source>
</evidence>
<keyword evidence="2" id="KW-1185">Reference proteome</keyword>
<dbReference type="Proteomes" id="UP000182761">
    <property type="component" value="Unassembled WGS sequence"/>
</dbReference>
<evidence type="ECO:0000313" key="2">
    <source>
        <dbReference type="Proteomes" id="UP000182761"/>
    </source>
</evidence>
<accession>A0A0X3AT45</accession>
<protein>
    <submittedName>
        <fullName evidence="1">Uncharacterized protein</fullName>
    </submittedName>
</protein>
<dbReference type="AlphaFoldDB" id="A0A0X3AT45"/>
<dbReference type="Pfam" id="PF11363">
    <property type="entry name" value="DUF3164"/>
    <property type="match status" value="1"/>
</dbReference>
<reference evidence="1 2" key="1">
    <citation type="submission" date="2016-01" db="EMBL/GenBank/DDBJ databases">
        <authorList>
            <person name="McClelland M."/>
            <person name="Jain A."/>
            <person name="Saraogi P."/>
            <person name="Mendelson R."/>
            <person name="Westerman R."/>
            <person name="SanMiguel P."/>
            <person name="Csonka L."/>
        </authorList>
    </citation>
    <scope>NUCLEOTIDE SEQUENCE [LARGE SCALE GENOMIC DNA]</scope>
    <source>
        <strain evidence="1 2">R-53146</strain>
    </source>
</reference>
<dbReference type="EMBL" id="FCOR01000031">
    <property type="protein sequence ID" value="CVK17247.1"/>
    <property type="molecule type" value="Genomic_DNA"/>
</dbReference>
<dbReference type="RefSeq" id="WP_055426398.1">
    <property type="nucleotide sequence ID" value="NZ_FCOR01000031.1"/>
</dbReference>
<proteinExistence type="predicted"/>
<gene>
    <name evidence="1" type="ORF">Ga0061079_1315</name>
</gene>
<organism evidence="1 2">
    <name type="scientific">Apibacter mensalis</name>
    <dbReference type="NCBI Taxonomy" id="1586267"/>
    <lineage>
        <taxon>Bacteria</taxon>
        <taxon>Pseudomonadati</taxon>
        <taxon>Bacteroidota</taxon>
        <taxon>Flavobacteriia</taxon>
        <taxon>Flavobacteriales</taxon>
        <taxon>Weeksellaceae</taxon>
        <taxon>Apibacter</taxon>
    </lineage>
</organism>